<accession>A0A0M3HWY3</accession>
<name>A0A0M3HWY3_ASCLU</name>
<sequence>MENLALGWSWLIRDRDPNCVTGAKCATNKKAALSSIGICREIYNCQEAVFKLNTIQEIYECFSASHSNFTEANKEQIALQCLETPHFATDEQKLRIDRVTPKCIYGNCERANFGAGTLVFSATVKSVYARVFIKGNAA</sequence>
<evidence type="ECO:0000313" key="1">
    <source>
        <dbReference type="Proteomes" id="UP000036681"/>
    </source>
</evidence>
<keyword evidence="1" id="KW-1185">Reference proteome</keyword>
<protein>
    <submittedName>
        <fullName evidence="2">DUF19 domain-containing protein</fullName>
    </submittedName>
</protein>
<dbReference type="WBParaSite" id="ALUE_0000772901-mRNA-1">
    <property type="protein sequence ID" value="ALUE_0000772901-mRNA-1"/>
    <property type="gene ID" value="ALUE_0000772901"/>
</dbReference>
<dbReference type="AlphaFoldDB" id="A0A0M3HWY3"/>
<proteinExistence type="predicted"/>
<reference evidence="2" key="1">
    <citation type="submission" date="2017-02" db="UniProtKB">
        <authorList>
            <consortium name="WormBaseParasite"/>
        </authorList>
    </citation>
    <scope>IDENTIFICATION</scope>
</reference>
<organism evidence="1 2">
    <name type="scientific">Ascaris lumbricoides</name>
    <name type="common">Giant roundworm</name>
    <dbReference type="NCBI Taxonomy" id="6252"/>
    <lineage>
        <taxon>Eukaryota</taxon>
        <taxon>Metazoa</taxon>
        <taxon>Ecdysozoa</taxon>
        <taxon>Nematoda</taxon>
        <taxon>Chromadorea</taxon>
        <taxon>Rhabditida</taxon>
        <taxon>Spirurina</taxon>
        <taxon>Ascaridomorpha</taxon>
        <taxon>Ascaridoidea</taxon>
        <taxon>Ascarididae</taxon>
        <taxon>Ascaris</taxon>
    </lineage>
</organism>
<evidence type="ECO:0000313" key="2">
    <source>
        <dbReference type="WBParaSite" id="ALUE_0000772901-mRNA-1"/>
    </source>
</evidence>
<dbReference type="Proteomes" id="UP000036681">
    <property type="component" value="Unplaced"/>
</dbReference>